<dbReference type="Pfam" id="PF07690">
    <property type="entry name" value="MFS_1"/>
    <property type="match status" value="1"/>
</dbReference>
<dbReference type="Gene3D" id="1.20.1250.20">
    <property type="entry name" value="MFS general substrate transporter like domains"/>
    <property type="match status" value="1"/>
</dbReference>
<dbReference type="InterPro" id="IPR011701">
    <property type="entry name" value="MFS"/>
</dbReference>
<feature type="transmembrane region" description="Helical" evidence="2">
    <location>
        <begin position="208"/>
        <end position="229"/>
    </location>
</feature>
<reference evidence="4" key="2">
    <citation type="submission" date="2015-04" db="EMBL/GenBank/DDBJ databases">
        <title>A butyrogenic pathway from the amino acid lysine in a human gut commensal.</title>
        <authorList>
            <person name="de Vos W.M."/>
            <person name="Bui N.T.P."/>
            <person name="Plugge C.M."/>
            <person name="Ritari J."/>
        </authorList>
    </citation>
    <scope>NUCLEOTIDE SEQUENCE [LARGE SCALE GENOMIC DNA]</scope>
    <source>
        <strain evidence="4">AF211</strain>
    </source>
</reference>
<dbReference type="GO" id="GO:0022857">
    <property type="term" value="F:transmembrane transporter activity"/>
    <property type="evidence" value="ECO:0007669"/>
    <property type="project" value="InterPro"/>
</dbReference>
<dbReference type="eggNOG" id="COG2814">
    <property type="taxonomic scope" value="Bacteria"/>
</dbReference>
<accession>A0A0S2W3G5</accession>
<dbReference type="KEGG" id="ibu:IB211_01474c"/>
<evidence type="ECO:0000256" key="2">
    <source>
        <dbReference type="SAM" id="Phobius"/>
    </source>
</evidence>
<dbReference type="Proteomes" id="UP000064844">
    <property type="component" value="Chromosome"/>
</dbReference>
<feature type="transmembrane region" description="Helical" evidence="2">
    <location>
        <begin position="275"/>
        <end position="293"/>
    </location>
</feature>
<name>A0A0S2W3G5_9FIRM</name>
<dbReference type="AlphaFoldDB" id="A0A0S2W3G5"/>
<keyword evidence="2" id="KW-0812">Transmembrane</keyword>
<dbReference type="PATRIC" id="fig|1297617.4.peg.1513"/>
<feature type="transmembrane region" description="Helical" evidence="2">
    <location>
        <begin position="40"/>
        <end position="59"/>
    </location>
</feature>
<organism evidence="3 4">
    <name type="scientific">Intestinimonas butyriciproducens</name>
    <dbReference type="NCBI Taxonomy" id="1297617"/>
    <lineage>
        <taxon>Bacteria</taxon>
        <taxon>Bacillati</taxon>
        <taxon>Bacillota</taxon>
        <taxon>Clostridia</taxon>
        <taxon>Eubacteriales</taxon>
        <taxon>Intestinimonas</taxon>
    </lineage>
</organism>
<comment type="subcellular location">
    <subcellularLocation>
        <location evidence="1">Cell membrane</location>
        <topology evidence="1">Multi-pass membrane protein</topology>
    </subcellularLocation>
</comment>
<dbReference type="STRING" id="1297617.IB211_01474c"/>
<keyword evidence="2" id="KW-1133">Transmembrane helix</keyword>
<dbReference type="GO" id="GO:0005886">
    <property type="term" value="C:plasma membrane"/>
    <property type="evidence" value="ECO:0007669"/>
    <property type="project" value="UniProtKB-SubCell"/>
</dbReference>
<sequence length="398" mass="42253">MSPLHSGILLLSYFSTGIIMPVLSLLLLSRGCTMQTLPLMLGLYSLTALFLEVPSGVFADWRGRKPTCLLSVALVMAAFMLLLSAGSLPLVAAAMVLWGASRAFSSGSLDALIIDACLEEKGAERLAPITAQLTVLRSAGIALGALVGGLLPAVRGYALHLLLRLALLICEGLLCILFLHEPPREGTRSRLCDQLSASAALLRGNRPFWALALCMAVLAGSQGVVDVYWQPAFQSMLPSRSGVWLGLLCVGSYLLLTVGGLASGRISFSSERRRWRGYFFLQSLLGLALLLLSRQFSPLRFAGAYLLFYTVLSVSNIQEQTLLNGLSDSSNRATVLSLASLACQLGNLALHAASGALVLPLGASGLWGLSGLLLLLVCGGSALLYRSGRRWSSSDTLL</sequence>
<feature type="transmembrane region" description="Helical" evidence="2">
    <location>
        <begin position="6"/>
        <end position="28"/>
    </location>
</feature>
<dbReference type="InterPro" id="IPR053160">
    <property type="entry name" value="MFS_DHA3_Transporter"/>
</dbReference>
<evidence type="ECO:0000313" key="4">
    <source>
        <dbReference type="Proteomes" id="UP000064844"/>
    </source>
</evidence>
<reference evidence="3 4" key="1">
    <citation type="journal article" date="2015" name="Nat. Commun.">
        <title>Production of butyrate from lysine and the Amadori product fructoselysine by a human gut commensal.</title>
        <authorList>
            <person name="Bui T.P."/>
            <person name="Ritari J."/>
            <person name="Boeren S."/>
            <person name="de Waard P."/>
            <person name="Plugge C.M."/>
            <person name="de Vos W.M."/>
        </authorList>
    </citation>
    <scope>NUCLEOTIDE SEQUENCE [LARGE SCALE GENOMIC DNA]</scope>
    <source>
        <strain evidence="3 4">AF211</strain>
    </source>
</reference>
<dbReference type="PANTHER" id="PTHR23530">
    <property type="entry name" value="TRANSPORT PROTEIN-RELATED"/>
    <property type="match status" value="1"/>
</dbReference>
<feature type="transmembrane region" description="Helical" evidence="2">
    <location>
        <begin position="161"/>
        <end position="180"/>
    </location>
</feature>
<feature type="transmembrane region" description="Helical" evidence="2">
    <location>
        <begin position="71"/>
        <end position="98"/>
    </location>
</feature>
<dbReference type="RefSeq" id="WP_033117152.1">
    <property type="nucleotide sequence ID" value="NZ_CP011307.1"/>
</dbReference>
<dbReference type="EMBL" id="CP011307">
    <property type="protein sequence ID" value="ALP93867.1"/>
    <property type="molecule type" value="Genomic_DNA"/>
</dbReference>
<keyword evidence="2" id="KW-0472">Membrane</keyword>
<evidence type="ECO:0000256" key="1">
    <source>
        <dbReference type="ARBA" id="ARBA00004651"/>
    </source>
</evidence>
<feature type="transmembrane region" description="Helical" evidence="2">
    <location>
        <begin position="365"/>
        <end position="385"/>
    </location>
</feature>
<dbReference type="InterPro" id="IPR036259">
    <property type="entry name" value="MFS_trans_sf"/>
</dbReference>
<protein>
    <submittedName>
        <fullName evidence="3">Putative transport protein</fullName>
    </submittedName>
</protein>
<evidence type="ECO:0000313" key="3">
    <source>
        <dbReference type="EMBL" id="ALP93867.1"/>
    </source>
</evidence>
<feature type="transmembrane region" description="Helical" evidence="2">
    <location>
        <begin position="241"/>
        <end position="263"/>
    </location>
</feature>
<keyword evidence="4" id="KW-1185">Reference proteome</keyword>
<proteinExistence type="predicted"/>
<dbReference type="SUPFAM" id="SSF103473">
    <property type="entry name" value="MFS general substrate transporter"/>
    <property type="match status" value="1"/>
</dbReference>
<gene>
    <name evidence="3" type="ORF">IB211_01474c</name>
</gene>
<dbReference type="PANTHER" id="PTHR23530:SF1">
    <property type="entry name" value="PERMEASE, MAJOR FACILITATOR SUPERFAMILY-RELATED"/>
    <property type="match status" value="1"/>
</dbReference>